<name>A0A810Q4H1_9FIRM</name>
<proteinExistence type="predicted"/>
<dbReference type="AlphaFoldDB" id="A0A810Q4H1"/>
<evidence type="ECO:0000313" key="2">
    <source>
        <dbReference type="Proteomes" id="UP000679848"/>
    </source>
</evidence>
<dbReference type="Proteomes" id="UP000679848">
    <property type="component" value="Chromosome"/>
</dbReference>
<dbReference type="EMBL" id="AP023420">
    <property type="protein sequence ID" value="BCK82960.1"/>
    <property type="molecule type" value="Genomic_DNA"/>
</dbReference>
<sequence length="59" mass="6827">MDYMKLVADLCQIIDRQNEITKAMAVQLGQRDALRYEEEMAAVRRDYDTAMGEVDPCKN</sequence>
<accession>A0A810Q4H1</accession>
<organism evidence="1 2">
    <name type="scientific">Pusillibacter faecalis</name>
    <dbReference type="NCBI Taxonomy" id="2714358"/>
    <lineage>
        <taxon>Bacteria</taxon>
        <taxon>Bacillati</taxon>
        <taxon>Bacillota</taxon>
        <taxon>Clostridia</taxon>
        <taxon>Eubacteriales</taxon>
        <taxon>Oscillospiraceae</taxon>
        <taxon>Pusillibacter</taxon>
    </lineage>
</organism>
<keyword evidence="2" id="KW-1185">Reference proteome</keyword>
<protein>
    <submittedName>
        <fullName evidence="1">Uncharacterized protein</fullName>
    </submittedName>
</protein>
<evidence type="ECO:0000313" key="1">
    <source>
        <dbReference type="EMBL" id="BCK82960.1"/>
    </source>
</evidence>
<gene>
    <name evidence="1" type="ORF">MM59RIKEN_02790</name>
</gene>
<reference evidence="1" key="1">
    <citation type="submission" date="2020-09" db="EMBL/GenBank/DDBJ databases">
        <title>New species isolated from human feces.</title>
        <authorList>
            <person name="Kitahara M."/>
            <person name="Shigeno Y."/>
            <person name="Shime M."/>
            <person name="Matsumoto Y."/>
            <person name="Nakamura S."/>
            <person name="Motooka D."/>
            <person name="Fukuoka S."/>
            <person name="Nishikawa H."/>
            <person name="Benno Y."/>
        </authorList>
    </citation>
    <scope>NUCLEOTIDE SEQUENCE</scope>
    <source>
        <strain evidence="1">MM59</strain>
    </source>
</reference>
<dbReference type="KEGG" id="pfaa:MM59RIKEN_02790"/>
<dbReference type="RefSeq" id="WP_213542524.1">
    <property type="nucleotide sequence ID" value="NZ_AP023420.1"/>
</dbReference>